<feature type="domain" description="ABC-2 type transporter transmembrane" evidence="6">
    <location>
        <begin position="36"/>
        <end position="182"/>
    </location>
</feature>
<protein>
    <submittedName>
        <fullName evidence="7">ABC-2 family transporter protein</fullName>
    </submittedName>
</protein>
<dbReference type="GO" id="GO:0016020">
    <property type="term" value="C:membrane"/>
    <property type="evidence" value="ECO:0007669"/>
    <property type="project" value="UniProtKB-SubCell"/>
</dbReference>
<comment type="subcellular location">
    <subcellularLocation>
        <location evidence="1">Membrane</location>
        <topology evidence="1">Multi-pass membrane protein</topology>
    </subcellularLocation>
</comment>
<keyword evidence="3 5" id="KW-1133">Transmembrane helix</keyword>
<evidence type="ECO:0000256" key="5">
    <source>
        <dbReference type="SAM" id="Phobius"/>
    </source>
</evidence>
<evidence type="ECO:0000256" key="4">
    <source>
        <dbReference type="ARBA" id="ARBA00023136"/>
    </source>
</evidence>
<keyword evidence="2 5" id="KW-0812">Transmembrane</keyword>
<dbReference type="EMBL" id="CP011546">
    <property type="protein sequence ID" value="AKK11152.1"/>
    <property type="molecule type" value="Genomic_DNA"/>
</dbReference>
<evidence type="ECO:0000313" key="8">
    <source>
        <dbReference type="Proteomes" id="UP000035548"/>
    </source>
</evidence>
<dbReference type="KEGG" id="cut:CUTER_05780"/>
<dbReference type="InterPro" id="IPR013525">
    <property type="entry name" value="ABC2_TM"/>
</dbReference>
<feature type="transmembrane region" description="Helical" evidence="5">
    <location>
        <begin position="47"/>
        <end position="66"/>
    </location>
</feature>
<keyword evidence="8" id="KW-1185">Reference proteome</keyword>
<evidence type="ECO:0000256" key="3">
    <source>
        <dbReference type="ARBA" id="ARBA00022989"/>
    </source>
</evidence>
<evidence type="ECO:0000259" key="6">
    <source>
        <dbReference type="Pfam" id="PF01061"/>
    </source>
</evidence>
<dbReference type="PANTHER" id="PTHR43229:SF2">
    <property type="entry name" value="NODULATION PROTEIN J"/>
    <property type="match status" value="1"/>
</dbReference>
<name>A0A0G3HJ72_9CORY</name>
<reference evidence="7 8" key="1">
    <citation type="journal article" date="2015" name="Genome Announc.">
        <title>Virulence Factor Genes Detected in the Complete Genome Sequence of Corynebacterium uterequi DSM 45634, Isolated from the Uterus of a Maiden Mare.</title>
        <authorList>
            <person name="Ruckert C."/>
            <person name="Kriete M."/>
            <person name="Jaenicke S."/>
            <person name="Winkler A."/>
            <person name="Tauch A."/>
        </authorList>
    </citation>
    <scope>NUCLEOTIDE SEQUENCE [LARGE SCALE GENOMIC DNA]</scope>
    <source>
        <strain evidence="7 8">DSM 45634</strain>
    </source>
</reference>
<dbReference type="PANTHER" id="PTHR43229">
    <property type="entry name" value="NODULATION PROTEIN J"/>
    <property type="match status" value="1"/>
</dbReference>
<proteinExistence type="predicted"/>
<dbReference type="InterPro" id="IPR051784">
    <property type="entry name" value="Nod_factor_ABC_transporter"/>
</dbReference>
<organism evidence="7 8">
    <name type="scientific">Corynebacterium uterequi</name>
    <dbReference type="NCBI Taxonomy" id="1072256"/>
    <lineage>
        <taxon>Bacteria</taxon>
        <taxon>Bacillati</taxon>
        <taxon>Actinomycetota</taxon>
        <taxon>Actinomycetes</taxon>
        <taxon>Mycobacteriales</taxon>
        <taxon>Corynebacteriaceae</taxon>
        <taxon>Corynebacterium</taxon>
    </lineage>
</organism>
<dbReference type="Proteomes" id="UP000035548">
    <property type="component" value="Chromosome"/>
</dbReference>
<dbReference type="RefSeq" id="WP_047259611.1">
    <property type="nucleotide sequence ID" value="NZ_CP011546.1"/>
</dbReference>
<evidence type="ECO:0000256" key="1">
    <source>
        <dbReference type="ARBA" id="ARBA00004141"/>
    </source>
</evidence>
<dbReference type="PATRIC" id="fig|1072256.5.peg.1146"/>
<keyword evidence="4 5" id="KW-0472">Membrane</keyword>
<gene>
    <name evidence="7" type="ORF">CUTER_05780</name>
</gene>
<feature type="transmembrane region" description="Helical" evidence="5">
    <location>
        <begin position="119"/>
        <end position="146"/>
    </location>
</feature>
<feature type="transmembrane region" description="Helical" evidence="5">
    <location>
        <begin position="186"/>
        <end position="215"/>
    </location>
</feature>
<dbReference type="Pfam" id="PF01061">
    <property type="entry name" value="ABC2_membrane"/>
    <property type="match status" value="1"/>
</dbReference>
<dbReference type="STRING" id="1072256.CUTER_05780"/>
<feature type="transmembrane region" description="Helical" evidence="5">
    <location>
        <begin position="152"/>
        <end position="174"/>
    </location>
</feature>
<dbReference type="OrthoDB" id="160207at2"/>
<accession>A0A0G3HJ72</accession>
<evidence type="ECO:0000256" key="2">
    <source>
        <dbReference type="ARBA" id="ARBA00022692"/>
    </source>
</evidence>
<evidence type="ECO:0000313" key="7">
    <source>
        <dbReference type="EMBL" id="AKK11152.1"/>
    </source>
</evidence>
<dbReference type="GO" id="GO:0140359">
    <property type="term" value="F:ABC-type transporter activity"/>
    <property type="evidence" value="ECO:0007669"/>
    <property type="project" value="InterPro"/>
</dbReference>
<sequence>MTTPELTPDLPAGTFRPAPHRASHAAMALAQGVMETKLVLRHGEQQLLNLVMPIVILVAAVTMPVLGEDATVTEIFPMVLAVAATSAGFTGQAISLAFDRRYGALKRVGASGVPAATIVAGKIFAVLAVSLVQVIVLAGVAFLLGFRTSPAGVALGAGILLLGIVCFTSLGLLLGGTLSSELVLGLANLLWVAIVGVVGWVLFEFGLAAAGWWNLVPSVALAAGLDAAFSGHVPWLQAVVLTGWSAVVSLGCVRWFRFD</sequence>
<feature type="transmembrane region" description="Helical" evidence="5">
    <location>
        <begin position="235"/>
        <end position="256"/>
    </location>
</feature>
<reference evidence="8" key="2">
    <citation type="submission" date="2015-05" db="EMBL/GenBank/DDBJ databases">
        <title>Complete genome sequence of Corynebacterium uterequi DSM 45634, isolated from the uterus of a maiden mare.</title>
        <authorList>
            <person name="Ruckert C."/>
            <person name="Albersmeier A."/>
            <person name="Winkler A."/>
            <person name="Tauch A."/>
        </authorList>
    </citation>
    <scope>NUCLEOTIDE SEQUENCE [LARGE SCALE GENOMIC DNA]</scope>
    <source>
        <strain evidence="8">DSM 45634</strain>
    </source>
</reference>
<dbReference type="AlphaFoldDB" id="A0A0G3HJ72"/>
<feature type="transmembrane region" description="Helical" evidence="5">
    <location>
        <begin position="78"/>
        <end position="98"/>
    </location>
</feature>